<name>A0A6A6R5Z0_9PEZI</name>
<feature type="region of interest" description="Disordered" evidence="1">
    <location>
        <begin position="1"/>
        <end position="47"/>
    </location>
</feature>
<dbReference type="EMBL" id="MU004184">
    <property type="protein sequence ID" value="KAF2499896.1"/>
    <property type="molecule type" value="Genomic_DNA"/>
</dbReference>
<gene>
    <name evidence="2" type="ORF">BU16DRAFT_536179</name>
</gene>
<dbReference type="AlphaFoldDB" id="A0A6A6R5Z0"/>
<accession>A0A6A6R5Z0</accession>
<sequence length="218" mass="24665">MPDRLKRMLYRQRVDDASRSPSNTMSTALPPTIQNTQPKLEDVKREPFHDEQAQLKKALRYYNLRKAVRINSPPPKPRILISDTQPTPANPMPRLNPLAATFRPVNAAQKARPTRPNDWVSLEGVQKEMEGQEDLELIEASIVRMFASNKGLGKLAGYQGRFTGEEFDKGSWNEKVLNLLEWSLSRDRKAAKGGKGAEMGRVKGDETRLVEKVEETAK</sequence>
<feature type="compositionally biased region" description="Basic and acidic residues" evidence="1">
    <location>
        <begin position="1"/>
        <end position="18"/>
    </location>
</feature>
<organism evidence="2 3">
    <name type="scientific">Lophium mytilinum</name>
    <dbReference type="NCBI Taxonomy" id="390894"/>
    <lineage>
        <taxon>Eukaryota</taxon>
        <taxon>Fungi</taxon>
        <taxon>Dikarya</taxon>
        <taxon>Ascomycota</taxon>
        <taxon>Pezizomycotina</taxon>
        <taxon>Dothideomycetes</taxon>
        <taxon>Pleosporomycetidae</taxon>
        <taxon>Mytilinidiales</taxon>
        <taxon>Mytilinidiaceae</taxon>
        <taxon>Lophium</taxon>
    </lineage>
</organism>
<feature type="compositionally biased region" description="Basic and acidic residues" evidence="1">
    <location>
        <begin position="198"/>
        <end position="218"/>
    </location>
</feature>
<proteinExistence type="predicted"/>
<protein>
    <submittedName>
        <fullName evidence="2">Uncharacterized protein</fullName>
    </submittedName>
</protein>
<keyword evidence="3" id="KW-1185">Reference proteome</keyword>
<dbReference type="Proteomes" id="UP000799750">
    <property type="component" value="Unassembled WGS sequence"/>
</dbReference>
<dbReference type="OrthoDB" id="10502832at2759"/>
<feature type="compositionally biased region" description="Polar residues" evidence="1">
    <location>
        <begin position="19"/>
        <end position="38"/>
    </location>
</feature>
<evidence type="ECO:0000313" key="2">
    <source>
        <dbReference type="EMBL" id="KAF2499896.1"/>
    </source>
</evidence>
<reference evidence="2" key="1">
    <citation type="journal article" date="2020" name="Stud. Mycol.">
        <title>101 Dothideomycetes genomes: a test case for predicting lifestyles and emergence of pathogens.</title>
        <authorList>
            <person name="Haridas S."/>
            <person name="Albert R."/>
            <person name="Binder M."/>
            <person name="Bloem J."/>
            <person name="Labutti K."/>
            <person name="Salamov A."/>
            <person name="Andreopoulos B."/>
            <person name="Baker S."/>
            <person name="Barry K."/>
            <person name="Bills G."/>
            <person name="Bluhm B."/>
            <person name="Cannon C."/>
            <person name="Castanera R."/>
            <person name="Culley D."/>
            <person name="Daum C."/>
            <person name="Ezra D."/>
            <person name="Gonzalez J."/>
            <person name="Henrissat B."/>
            <person name="Kuo A."/>
            <person name="Liang C."/>
            <person name="Lipzen A."/>
            <person name="Lutzoni F."/>
            <person name="Magnuson J."/>
            <person name="Mondo S."/>
            <person name="Nolan M."/>
            <person name="Ohm R."/>
            <person name="Pangilinan J."/>
            <person name="Park H.-J."/>
            <person name="Ramirez L."/>
            <person name="Alfaro M."/>
            <person name="Sun H."/>
            <person name="Tritt A."/>
            <person name="Yoshinaga Y."/>
            <person name="Zwiers L.-H."/>
            <person name="Turgeon B."/>
            <person name="Goodwin S."/>
            <person name="Spatafora J."/>
            <person name="Crous P."/>
            <person name="Grigoriev I."/>
        </authorList>
    </citation>
    <scope>NUCLEOTIDE SEQUENCE</scope>
    <source>
        <strain evidence="2">CBS 269.34</strain>
    </source>
</reference>
<evidence type="ECO:0000256" key="1">
    <source>
        <dbReference type="SAM" id="MobiDB-lite"/>
    </source>
</evidence>
<evidence type="ECO:0000313" key="3">
    <source>
        <dbReference type="Proteomes" id="UP000799750"/>
    </source>
</evidence>
<feature type="region of interest" description="Disordered" evidence="1">
    <location>
        <begin position="188"/>
        <end position="218"/>
    </location>
</feature>